<keyword evidence="1" id="KW-0805">Transcription regulation</keyword>
<dbReference type="InterPro" id="IPR018062">
    <property type="entry name" value="HTH_AraC-typ_CS"/>
</dbReference>
<evidence type="ECO:0000256" key="2">
    <source>
        <dbReference type="ARBA" id="ARBA00023125"/>
    </source>
</evidence>
<dbReference type="GO" id="GO:0043565">
    <property type="term" value="F:sequence-specific DNA binding"/>
    <property type="evidence" value="ECO:0007669"/>
    <property type="project" value="InterPro"/>
</dbReference>
<organism evidence="5 6">
    <name type="scientific">Candidatus Mediterraneibacter pullicola</name>
    <dbReference type="NCBI Taxonomy" id="2838682"/>
    <lineage>
        <taxon>Bacteria</taxon>
        <taxon>Bacillati</taxon>
        <taxon>Bacillota</taxon>
        <taxon>Clostridia</taxon>
        <taxon>Lachnospirales</taxon>
        <taxon>Lachnospiraceae</taxon>
        <taxon>Mediterraneibacter</taxon>
    </lineage>
</organism>
<evidence type="ECO:0000313" key="6">
    <source>
        <dbReference type="Proteomes" id="UP000824223"/>
    </source>
</evidence>
<dbReference type="InterPro" id="IPR014710">
    <property type="entry name" value="RmlC-like_jellyroll"/>
</dbReference>
<dbReference type="EMBL" id="DXAK01000027">
    <property type="protein sequence ID" value="HJA06567.1"/>
    <property type="molecule type" value="Genomic_DNA"/>
</dbReference>
<dbReference type="GO" id="GO:0003700">
    <property type="term" value="F:DNA-binding transcription factor activity"/>
    <property type="evidence" value="ECO:0007669"/>
    <property type="project" value="InterPro"/>
</dbReference>
<evidence type="ECO:0000256" key="1">
    <source>
        <dbReference type="ARBA" id="ARBA00023015"/>
    </source>
</evidence>
<sequence>MNISEYQNYHETKSHTTAEFPYNTYLCSIPRDFPSVPLHWHSEIELIVIKKGRGFVSADFLKTPVSSGDIVIIRPGQLHSIEQDGAYAMEYENIIFKPDLLISDSSDLCAVQFITPLMLGTIPSDTYLTPALSYYQTAAEYIRQIDLLCATRLEGYQLAVKGYLFQLLFLLISNQNKKETASASQMKSLEKMKTILKYVEQHYAEHISIDDMATLTYYSKSHFMKFFKAHMGMGFIEYLNNYRLTMAERLLRSSDASILDIAEQSGFDNLSYFNRIFKRKYGDAPGRWRTRISQNPSLYNQEVANN</sequence>
<accession>A0A9D2H9W1</accession>
<protein>
    <submittedName>
        <fullName evidence="5">AraC family transcriptional regulator</fullName>
    </submittedName>
</protein>
<evidence type="ECO:0000259" key="4">
    <source>
        <dbReference type="PROSITE" id="PS01124"/>
    </source>
</evidence>
<dbReference type="Proteomes" id="UP000824223">
    <property type="component" value="Unassembled WGS sequence"/>
</dbReference>
<proteinExistence type="predicted"/>
<name>A0A9D2H9W1_9FIRM</name>
<dbReference type="InterPro" id="IPR037923">
    <property type="entry name" value="HTH-like"/>
</dbReference>
<dbReference type="Gene3D" id="2.60.120.10">
    <property type="entry name" value="Jelly Rolls"/>
    <property type="match status" value="1"/>
</dbReference>
<dbReference type="Gene3D" id="1.10.10.60">
    <property type="entry name" value="Homeodomain-like"/>
    <property type="match status" value="2"/>
</dbReference>
<comment type="caution">
    <text evidence="5">The sequence shown here is derived from an EMBL/GenBank/DDBJ whole genome shotgun (WGS) entry which is preliminary data.</text>
</comment>
<reference evidence="5" key="2">
    <citation type="submission" date="2021-04" db="EMBL/GenBank/DDBJ databases">
        <authorList>
            <person name="Gilroy R."/>
        </authorList>
    </citation>
    <scope>NUCLEOTIDE SEQUENCE</scope>
    <source>
        <strain evidence="5">ChiSjej2B20-11307</strain>
    </source>
</reference>
<keyword evidence="2" id="KW-0238">DNA-binding</keyword>
<dbReference type="PROSITE" id="PS01124">
    <property type="entry name" value="HTH_ARAC_FAMILY_2"/>
    <property type="match status" value="1"/>
</dbReference>
<dbReference type="SMART" id="SM00342">
    <property type="entry name" value="HTH_ARAC"/>
    <property type="match status" value="1"/>
</dbReference>
<reference evidence="5" key="1">
    <citation type="journal article" date="2021" name="PeerJ">
        <title>Extensive microbial diversity within the chicken gut microbiome revealed by metagenomics and culture.</title>
        <authorList>
            <person name="Gilroy R."/>
            <person name="Ravi A."/>
            <person name="Getino M."/>
            <person name="Pursley I."/>
            <person name="Horton D.L."/>
            <person name="Alikhan N.F."/>
            <person name="Baker D."/>
            <person name="Gharbi K."/>
            <person name="Hall N."/>
            <person name="Watson M."/>
            <person name="Adriaenssens E.M."/>
            <person name="Foster-Nyarko E."/>
            <person name="Jarju S."/>
            <person name="Secka A."/>
            <person name="Antonio M."/>
            <person name="Oren A."/>
            <person name="Chaudhuri R.R."/>
            <person name="La Ragione R."/>
            <person name="Hildebrand F."/>
            <person name="Pallen M.J."/>
        </authorList>
    </citation>
    <scope>NUCLEOTIDE SEQUENCE</scope>
    <source>
        <strain evidence="5">ChiSjej2B20-11307</strain>
    </source>
</reference>
<keyword evidence="3" id="KW-0804">Transcription</keyword>
<dbReference type="Pfam" id="PF02311">
    <property type="entry name" value="AraC_binding"/>
    <property type="match status" value="1"/>
</dbReference>
<dbReference type="InterPro" id="IPR003313">
    <property type="entry name" value="AraC-bd"/>
</dbReference>
<dbReference type="InterPro" id="IPR009057">
    <property type="entry name" value="Homeodomain-like_sf"/>
</dbReference>
<dbReference type="SUPFAM" id="SSF46689">
    <property type="entry name" value="Homeodomain-like"/>
    <property type="match status" value="2"/>
</dbReference>
<dbReference type="PANTHER" id="PTHR43280:SF2">
    <property type="entry name" value="HTH-TYPE TRANSCRIPTIONAL REGULATOR EXSA"/>
    <property type="match status" value="1"/>
</dbReference>
<evidence type="ECO:0000313" key="5">
    <source>
        <dbReference type="EMBL" id="HJA06567.1"/>
    </source>
</evidence>
<gene>
    <name evidence="5" type="ORF">H9798_05385</name>
</gene>
<dbReference type="PRINTS" id="PR00032">
    <property type="entry name" value="HTHARAC"/>
</dbReference>
<dbReference type="InterPro" id="IPR018060">
    <property type="entry name" value="HTH_AraC"/>
</dbReference>
<dbReference type="SUPFAM" id="SSF51215">
    <property type="entry name" value="Regulatory protein AraC"/>
    <property type="match status" value="1"/>
</dbReference>
<dbReference type="Pfam" id="PF12833">
    <property type="entry name" value="HTH_18"/>
    <property type="match status" value="1"/>
</dbReference>
<feature type="domain" description="HTH araC/xylS-type" evidence="4">
    <location>
        <begin position="193"/>
        <end position="291"/>
    </location>
</feature>
<dbReference type="PANTHER" id="PTHR43280">
    <property type="entry name" value="ARAC-FAMILY TRANSCRIPTIONAL REGULATOR"/>
    <property type="match status" value="1"/>
</dbReference>
<dbReference type="AlphaFoldDB" id="A0A9D2H9W1"/>
<dbReference type="InterPro" id="IPR020449">
    <property type="entry name" value="Tscrpt_reg_AraC-type_HTH"/>
</dbReference>
<evidence type="ECO:0000256" key="3">
    <source>
        <dbReference type="ARBA" id="ARBA00023163"/>
    </source>
</evidence>
<dbReference type="PROSITE" id="PS00041">
    <property type="entry name" value="HTH_ARAC_FAMILY_1"/>
    <property type="match status" value="1"/>
</dbReference>